<evidence type="ECO:0000313" key="3">
    <source>
        <dbReference type="EMBL" id="ACX96562.1"/>
    </source>
</evidence>
<keyword evidence="4" id="KW-1185">Reference proteome</keyword>
<proteinExistence type="inferred from homology"/>
<evidence type="ECO:0000256" key="2">
    <source>
        <dbReference type="HAMAP-Rule" id="MF_01477"/>
    </source>
</evidence>
<sequence length="173" mass="18508">MTQKDNSPAANDAASAQINSTVNSTANSPADYPEAQTVADWVVAALEDLKGIDIRVLDVRGLCNFADFMVFSSGTSDRHLKSQANSVVEQLKAHGVRPMGVEGDDVPSTEWVLVDAIDVLVHIMLPETRDHYQLEKLWSAQSNQASNKAATAADAPAAYATAIDKIRGSSIPK</sequence>
<dbReference type="Pfam" id="PF02410">
    <property type="entry name" value="RsfS"/>
    <property type="match status" value="1"/>
</dbReference>
<dbReference type="GO" id="GO:0090071">
    <property type="term" value="P:negative regulation of ribosome biogenesis"/>
    <property type="evidence" value="ECO:0007669"/>
    <property type="project" value="UniProtKB-UniRule"/>
</dbReference>
<dbReference type="HOGENOM" id="CLU_092688_6_0_6"/>
<evidence type="ECO:0000256" key="1">
    <source>
        <dbReference type="ARBA" id="ARBA00010574"/>
    </source>
</evidence>
<comment type="subcellular location">
    <subcellularLocation>
        <location evidence="2">Cytoplasm</location>
    </subcellularLocation>
</comment>
<dbReference type="GO" id="GO:0043023">
    <property type="term" value="F:ribosomal large subunit binding"/>
    <property type="evidence" value="ECO:0007669"/>
    <property type="project" value="TreeGrafter"/>
</dbReference>
<dbReference type="NCBIfam" id="TIGR00090">
    <property type="entry name" value="rsfS_iojap_ybeB"/>
    <property type="match status" value="1"/>
</dbReference>
<evidence type="ECO:0000313" key="4">
    <source>
        <dbReference type="Proteomes" id="UP000009102"/>
    </source>
</evidence>
<dbReference type="OrthoDB" id="9793681at2"/>
<dbReference type="eggNOG" id="COG0799">
    <property type="taxonomic scope" value="Bacteria"/>
</dbReference>
<dbReference type="RefSeq" id="WP_012824595.1">
    <property type="nucleotide sequence ID" value="NC_013422.1"/>
</dbReference>
<dbReference type="PANTHER" id="PTHR21043:SF0">
    <property type="entry name" value="MITOCHONDRIAL ASSEMBLY OF RIBOSOMAL LARGE SUBUNIT PROTEIN 1"/>
    <property type="match status" value="1"/>
</dbReference>
<comment type="similarity">
    <text evidence="1 2">Belongs to the Iojap/RsfS family.</text>
</comment>
<dbReference type="GO" id="GO:0005737">
    <property type="term" value="C:cytoplasm"/>
    <property type="evidence" value="ECO:0007669"/>
    <property type="project" value="UniProtKB-SubCell"/>
</dbReference>
<dbReference type="Proteomes" id="UP000009102">
    <property type="component" value="Chromosome"/>
</dbReference>
<keyword evidence="2" id="KW-0963">Cytoplasm</keyword>
<dbReference type="GO" id="GO:0042256">
    <property type="term" value="P:cytosolic ribosome assembly"/>
    <property type="evidence" value="ECO:0007669"/>
    <property type="project" value="UniProtKB-UniRule"/>
</dbReference>
<dbReference type="STRING" id="555778.Hneap_1739"/>
<name>D0L1I9_HALNC</name>
<keyword evidence="2" id="KW-0678">Repressor</keyword>
<gene>
    <name evidence="2" type="primary">rsfS</name>
    <name evidence="3" type="ordered locus">Hneap_1739</name>
</gene>
<dbReference type="Gene3D" id="3.30.460.10">
    <property type="entry name" value="Beta Polymerase, domain 2"/>
    <property type="match status" value="1"/>
</dbReference>
<accession>D0L1I9</accession>
<reference evidence="3 4" key="1">
    <citation type="submission" date="2009-10" db="EMBL/GenBank/DDBJ databases">
        <title>Complete sequence of Halothiobacillus neapolitanus c2.</title>
        <authorList>
            <consortium name="US DOE Joint Genome Institute"/>
            <person name="Lucas S."/>
            <person name="Copeland A."/>
            <person name="Lapidus A."/>
            <person name="Glavina del Rio T."/>
            <person name="Tice H."/>
            <person name="Bruce D."/>
            <person name="Goodwin L."/>
            <person name="Pitluck S."/>
            <person name="Davenport K."/>
            <person name="Brettin T."/>
            <person name="Detter J.C."/>
            <person name="Han C."/>
            <person name="Tapia R."/>
            <person name="Larimer F."/>
            <person name="Land M."/>
            <person name="Hauser L."/>
            <person name="Kyrpides N."/>
            <person name="Mikhailova N."/>
            <person name="Kerfeld C."/>
            <person name="Cannon G."/>
            <person name="Heinhort S."/>
        </authorList>
    </citation>
    <scope>NUCLEOTIDE SEQUENCE [LARGE SCALE GENOMIC DNA]</scope>
    <source>
        <strain evidence="4">ATCC 23641 / c2</strain>
    </source>
</reference>
<protein>
    <recommendedName>
        <fullName evidence="2">Ribosomal silencing factor RsfS</fullName>
    </recommendedName>
</protein>
<dbReference type="InterPro" id="IPR004394">
    <property type="entry name" value="Iojap/RsfS/C7orf30"/>
</dbReference>
<dbReference type="SUPFAM" id="SSF81301">
    <property type="entry name" value="Nucleotidyltransferase"/>
    <property type="match status" value="1"/>
</dbReference>
<comment type="function">
    <text evidence="2">Functions as a ribosomal silencing factor. Interacts with ribosomal protein uL14 (rplN), blocking formation of intersubunit bridge B8. Prevents association of the 30S and 50S ribosomal subunits and the formation of functional ribosomes, thus repressing translation.</text>
</comment>
<dbReference type="AlphaFoldDB" id="D0L1I9"/>
<dbReference type="EMBL" id="CP001801">
    <property type="protein sequence ID" value="ACX96562.1"/>
    <property type="molecule type" value="Genomic_DNA"/>
</dbReference>
<organism evidence="3 4">
    <name type="scientific">Halothiobacillus neapolitanus (strain ATCC 23641 / DSM 15147 / CIP 104769 / NCIMB 8539 / c2)</name>
    <name type="common">Thiobacillus neapolitanus</name>
    <dbReference type="NCBI Taxonomy" id="555778"/>
    <lineage>
        <taxon>Bacteria</taxon>
        <taxon>Pseudomonadati</taxon>
        <taxon>Pseudomonadota</taxon>
        <taxon>Gammaproteobacteria</taxon>
        <taxon>Chromatiales</taxon>
        <taxon>Halothiobacillaceae</taxon>
        <taxon>Halothiobacillus</taxon>
    </lineage>
</organism>
<dbReference type="HAMAP" id="MF_01477">
    <property type="entry name" value="Iojap_RsfS"/>
    <property type="match status" value="1"/>
</dbReference>
<keyword evidence="2" id="KW-0810">Translation regulation</keyword>
<dbReference type="GO" id="GO:0017148">
    <property type="term" value="P:negative regulation of translation"/>
    <property type="evidence" value="ECO:0007669"/>
    <property type="project" value="UniProtKB-UniRule"/>
</dbReference>
<dbReference type="PANTHER" id="PTHR21043">
    <property type="entry name" value="IOJAP SUPERFAMILY ORTHOLOG"/>
    <property type="match status" value="1"/>
</dbReference>
<comment type="subunit">
    <text evidence="2">Interacts with ribosomal protein uL14 (rplN).</text>
</comment>
<dbReference type="InterPro" id="IPR043519">
    <property type="entry name" value="NT_sf"/>
</dbReference>
<dbReference type="KEGG" id="hna:Hneap_1739"/>